<organism evidence="2">
    <name type="scientific">Dichomitus squalens</name>
    <dbReference type="NCBI Taxonomy" id="114155"/>
    <lineage>
        <taxon>Eukaryota</taxon>
        <taxon>Fungi</taxon>
        <taxon>Dikarya</taxon>
        <taxon>Basidiomycota</taxon>
        <taxon>Agaricomycotina</taxon>
        <taxon>Agaricomycetes</taxon>
        <taxon>Polyporales</taxon>
        <taxon>Polyporaceae</taxon>
        <taxon>Dichomitus</taxon>
    </lineage>
</organism>
<protein>
    <submittedName>
        <fullName evidence="2">Uncharacterized protein</fullName>
    </submittedName>
</protein>
<sequence>MCVPNIVCGVLFLRSPFSVPGTRLLSQSSSHSPTSTQPVRWLVDCVKMAPPKDWFCECLKYCKGCKRKVSRATHFDHAPYRNQALQQAFQQAVVAGSSAGSANIGNAPTEAPRTKRRRMQTQAQQATGTGPSSLGCGSAVPQTSADEDPQDTSWVSSLEMSPGSEI</sequence>
<evidence type="ECO:0000313" key="2">
    <source>
        <dbReference type="EMBL" id="TBU22757.1"/>
    </source>
</evidence>
<feature type="compositionally biased region" description="Low complexity" evidence="1">
    <location>
        <begin position="97"/>
        <end position="107"/>
    </location>
</feature>
<reference evidence="2" key="1">
    <citation type="submission" date="2019-01" db="EMBL/GenBank/DDBJ databases">
        <title>Draft genome sequences of three monokaryotic isolates of the white-rot basidiomycete fungus Dichomitus squalens.</title>
        <authorList>
            <consortium name="DOE Joint Genome Institute"/>
            <person name="Lopez S.C."/>
            <person name="Andreopoulos B."/>
            <person name="Pangilinan J."/>
            <person name="Lipzen A."/>
            <person name="Riley R."/>
            <person name="Ahrendt S."/>
            <person name="Ng V."/>
            <person name="Barry K."/>
            <person name="Daum C."/>
            <person name="Grigoriev I.V."/>
            <person name="Hilden K.S."/>
            <person name="Makela M.R."/>
            <person name="de Vries R.P."/>
        </authorList>
    </citation>
    <scope>NUCLEOTIDE SEQUENCE [LARGE SCALE GENOMIC DNA]</scope>
    <source>
        <strain evidence="2">OM18370.1</strain>
    </source>
</reference>
<feature type="region of interest" description="Disordered" evidence="1">
    <location>
        <begin position="97"/>
        <end position="166"/>
    </location>
</feature>
<evidence type="ECO:0000256" key="1">
    <source>
        <dbReference type="SAM" id="MobiDB-lite"/>
    </source>
</evidence>
<name>A0A4Q9M8L8_9APHY</name>
<dbReference type="Proteomes" id="UP000292957">
    <property type="component" value="Unassembled WGS sequence"/>
</dbReference>
<feature type="compositionally biased region" description="Low complexity" evidence="1">
    <location>
        <begin position="120"/>
        <end position="130"/>
    </location>
</feature>
<gene>
    <name evidence="2" type="ORF">BD311DRAFT_742811</name>
</gene>
<proteinExistence type="predicted"/>
<accession>A0A4Q9M8L8</accession>
<dbReference type="AlphaFoldDB" id="A0A4Q9M8L8"/>
<dbReference type="EMBL" id="ML143527">
    <property type="protein sequence ID" value="TBU22757.1"/>
    <property type="molecule type" value="Genomic_DNA"/>
</dbReference>